<dbReference type="OrthoDB" id="3365698at2759"/>
<accession>A0A8H5HT50</accession>
<organism evidence="1 2">
    <name type="scientific">Collybiopsis confluens</name>
    <dbReference type="NCBI Taxonomy" id="2823264"/>
    <lineage>
        <taxon>Eukaryota</taxon>
        <taxon>Fungi</taxon>
        <taxon>Dikarya</taxon>
        <taxon>Basidiomycota</taxon>
        <taxon>Agaricomycotina</taxon>
        <taxon>Agaricomycetes</taxon>
        <taxon>Agaricomycetidae</taxon>
        <taxon>Agaricales</taxon>
        <taxon>Marasmiineae</taxon>
        <taxon>Omphalotaceae</taxon>
        <taxon>Collybiopsis</taxon>
    </lineage>
</organism>
<evidence type="ECO:0008006" key="3">
    <source>
        <dbReference type="Google" id="ProtNLM"/>
    </source>
</evidence>
<evidence type="ECO:0000313" key="2">
    <source>
        <dbReference type="Proteomes" id="UP000518752"/>
    </source>
</evidence>
<dbReference type="EMBL" id="JAACJN010000025">
    <property type="protein sequence ID" value="KAF5389008.1"/>
    <property type="molecule type" value="Genomic_DNA"/>
</dbReference>
<gene>
    <name evidence="1" type="ORF">D9757_005102</name>
</gene>
<proteinExistence type="predicted"/>
<name>A0A8H5HT50_9AGAR</name>
<reference evidence="1 2" key="1">
    <citation type="journal article" date="2020" name="ISME J.">
        <title>Uncovering the hidden diversity of litter-decomposition mechanisms in mushroom-forming fungi.</title>
        <authorList>
            <person name="Floudas D."/>
            <person name="Bentzer J."/>
            <person name="Ahren D."/>
            <person name="Johansson T."/>
            <person name="Persson P."/>
            <person name="Tunlid A."/>
        </authorList>
    </citation>
    <scope>NUCLEOTIDE SEQUENCE [LARGE SCALE GENOMIC DNA]</scope>
    <source>
        <strain evidence="1 2">CBS 406.79</strain>
    </source>
</reference>
<sequence>MTDSDGRWCAQCGYSATYTPVPIPEDLPRIRSLLASNDRPTEQEENTFRKFLNDGQSQIERLERRTTKVSLLLEQLKLSLHQTKLRVAQVKPTLNPVRRLPPEVLERIFSHSAGITMDPVTYFVSAPHSLDLKAPPWVLGRVCRFWNAVIMGAPLLWTRTKVSVTEINRARVFSTSGGNALALSFLSLYLARSSSRPLSIYVDLSKEDFQLSSEFMPAIGALLFSHSRRWESLFLHDYSASLFETIRLSPDSLPLLKNVQVQAAAGLAGATNELRVAFIASGLTSWTTLGTTRTLTPSLRLYSQITAYSFIDTPFSDILAVVRQLPCLQTLKVERPRGGLEVVHPLLLLPNIRVLALTGAASPESDLQAWHTFIDSIACPAISSLELDRSPPDFGKTLQRFESRSNFRLQNLNVCSLLAKDVFKLGSSETIQTLGITVTGWWDVFSLRHALLCLKSKRSSVVFAFGDPVSPSTVFTFGNPSDQNTDGATDIGSPSHSVPPTYRAELLPMPQLRRLELYLEPASTMNSGDIMADLTPVIVSRTTGQDSHISPRELFIRAPDILARNLTAHASRNDIMQRGVKVDILGF</sequence>
<keyword evidence="2" id="KW-1185">Reference proteome</keyword>
<comment type="caution">
    <text evidence="1">The sequence shown here is derived from an EMBL/GenBank/DDBJ whole genome shotgun (WGS) entry which is preliminary data.</text>
</comment>
<dbReference type="AlphaFoldDB" id="A0A8H5HT50"/>
<protein>
    <recommendedName>
        <fullName evidence="3">F-box domain-containing protein</fullName>
    </recommendedName>
</protein>
<evidence type="ECO:0000313" key="1">
    <source>
        <dbReference type="EMBL" id="KAF5389008.1"/>
    </source>
</evidence>
<dbReference type="Proteomes" id="UP000518752">
    <property type="component" value="Unassembled WGS sequence"/>
</dbReference>